<organism evidence="1 2">
    <name type="scientific">Steinernema glaseri</name>
    <dbReference type="NCBI Taxonomy" id="37863"/>
    <lineage>
        <taxon>Eukaryota</taxon>
        <taxon>Metazoa</taxon>
        <taxon>Ecdysozoa</taxon>
        <taxon>Nematoda</taxon>
        <taxon>Chromadorea</taxon>
        <taxon>Rhabditida</taxon>
        <taxon>Tylenchina</taxon>
        <taxon>Panagrolaimomorpha</taxon>
        <taxon>Strongyloidoidea</taxon>
        <taxon>Steinernematidae</taxon>
        <taxon>Steinernema</taxon>
    </lineage>
</organism>
<dbReference type="WBParaSite" id="L893_g26787.t3">
    <property type="protein sequence ID" value="L893_g26787.t3"/>
    <property type="gene ID" value="L893_g26787"/>
</dbReference>
<evidence type="ECO:0000313" key="1">
    <source>
        <dbReference type="Proteomes" id="UP000095287"/>
    </source>
</evidence>
<dbReference type="AlphaFoldDB" id="A0A1I7ZIM0"/>
<dbReference type="Proteomes" id="UP000095287">
    <property type="component" value="Unplaced"/>
</dbReference>
<evidence type="ECO:0000313" key="2">
    <source>
        <dbReference type="WBParaSite" id="L893_g26787.t3"/>
    </source>
</evidence>
<proteinExistence type="predicted"/>
<accession>A0A1I7ZIM0</accession>
<reference evidence="2" key="1">
    <citation type="submission" date="2016-11" db="UniProtKB">
        <authorList>
            <consortium name="WormBaseParasite"/>
        </authorList>
    </citation>
    <scope>IDENTIFICATION</scope>
</reference>
<keyword evidence="1" id="KW-1185">Reference proteome</keyword>
<protein>
    <submittedName>
        <fullName evidence="2">TACC_C domain-containing protein</fullName>
    </submittedName>
</protein>
<name>A0A1I7ZIM0_9BILA</name>
<sequence length="142" mass="16044">MSLFLYMCLHHLTTRASTPKIKRIKRNNPSQLGKNEGATTTSENVNYASLSDFDPFMSESDRELLVQAGYNASTMSFPRSFGTTDARSIIRGPFAGKKKQLKPIFTFSEIRQACAETSDAFELIHQAKRYLNEQQKPLSTEN</sequence>